<sequence length="218" mass="23156">MIAEARRSFADRTRWWRLALAVAGGVWAAVTMPLVATAFGSPMYVWVFHFPTYVWAYRWADDPYITFGAFAGLSFLAIGLALLPDLGRAGWGGTVMAWLLIAGAPVCVLSYLSSPSSAPLHFLWGWEGILLFLACGFGVAAAATAGPRWGIGLRTLLGFTFLIVVVGTIALSYWPHASLVVLAAEAVAIIIAAPRDPAFQDEPAFAGGTPVPTDGSPL</sequence>
<evidence type="ECO:0008006" key="4">
    <source>
        <dbReference type="Google" id="ProtNLM"/>
    </source>
</evidence>
<dbReference type="RefSeq" id="WP_344097632.1">
    <property type="nucleotide sequence ID" value="NZ_BAAAOG010000014.1"/>
</dbReference>
<dbReference type="EMBL" id="BAAAOG010000014">
    <property type="protein sequence ID" value="GAA1970873.1"/>
    <property type="molecule type" value="Genomic_DNA"/>
</dbReference>
<evidence type="ECO:0000256" key="1">
    <source>
        <dbReference type="SAM" id="Phobius"/>
    </source>
</evidence>
<organism evidence="2 3">
    <name type="scientific">Microbacterium deminutum</name>
    <dbReference type="NCBI Taxonomy" id="344164"/>
    <lineage>
        <taxon>Bacteria</taxon>
        <taxon>Bacillati</taxon>
        <taxon>Actinomycetota</taxon>
        <taxon>Actinomycetes</taxon>
        <taxon>Micrococcales</taxon>
        <taxon>Microbacteriaceae</taxon>
        <taxon>Microbacterium</taxon>
    </lineage>
</organism>
<name>A0ABN2RLH2_9MICO</name>
<feature type="transmembrane region" description="Helical" evidence="1">
    <location>
        <begin position="95"/>
        <end position="112"/>
    </location>
</feature>
<evidence type="ECO:0000313" key="3">
    <source>
        <dbReference type="Proteomes" id="UP001499933"/>
    </source>
</evidence>
<feature type="transmembrane region" description="Helical" evidence="1">
    <location>
        <begin position="124"/>
        <end position="144"/>
    </location>
</feature>
<reference evidence="2 3" key="1">
    <citation type="journal article" date="2019" name="Int. J. Syst. Evol. Microbiol.">
        <title>The Global Catalogue of Microorganisms (GCM) 10K type strain sequencing project: providing services to taxonomists for standard genome sequencing and annotation.</title>
        <authorList>
            <consortium name="The Broad Institute Genomics Platform"/>
            <consortium name="The Broad Institute Genome Sequencing Center for Infectious Disease"/>
            <person name="Wu L."/>
            <person name="Ma J."/>
        </authorList>
    </citation>
    <scope>NUCLEOTIDE SEQUENCE [LARGE SCALE GENOMIC DNA]</scope>
    <source>
        <strain evidence="2 3">JCM 14901</strain>
    </source>
</reference>
<proteinExistence type="predicted"/>
<keyword evidence="1" id="KW-0812">Transmembrane</keyword>
<evidence type="ECO:0000313" key="2">
    <source>
        <dbReference type="EMBL" id="GAA1970873.1"/>
    </source>
</evidence>
<gene>
    <name evidence="2" type="ORF">GCM10009776_37370</name>
</gene>
<feature type="transmembrane region" description="Helical" evidence="1">
    <location>
        <begin position="64"/>
        <end position="83"/>
    </location>
</feature>
<keyword evidence="1" id="KW-1133">Transmembrane helix</keyword>
<dbReference type="Proteomes" id="UP001499933">
    <property type="component" value="Unassembled WGS sequence"/>
</dbReference>
<accession>A0ABN2RLH2</accession>
<keyword evidence="3" id="KW-1185">Reference proteome</keyword>
<keyword evidence="1" id="KW-0472">Membrane</keyword>
<feature type="transmembrane region" description="Helical" evidence="1">
    <location>
        <begin position="156"/>
        <end position="174"/>
    </location>
</feature>
<comment type="caution">
    <text evidence="2">The sequence shown here is derived from an EMBL/GenBank/DDBJ whole genome shotgun (WGS) entry which is preliminary data.</text>
</comment>
<protein>
    <recommendedName>
        <fullName evidence="4">DUF998 domain-containing protein</fullName>
    </recommendedName>
</protein>